<organism evidence="2 3">
    <name type="scientific">Ramazzottius varieornatus</name>
    <name type="common">Water bear</name>
    <name type="synonym">Tardigrade</name>
    <dbReference type="NCBI Taxonomy" id="947166"/>
    <lineage>
        <taxon>Eukaryota</taxon>
        <taxon>Metazoa</taxon>
        <taxon>Ecdysozoa</taxon>
        <taxon>Tardigrada</taxon>
        <taxon>Eutardigrada</taxon>
        <taxon>Parachela</taxon>
        <taxon>Hypsibioidea</taxon>
        <taxon>Ramazzottiidae</taxon>
        <taxon>Ramazzottius</taxon>
    </lineage>
</organism>
<proteinExistence type="predicted"/>
<comment type="caution">
    <text evidence="2">The sequence shown here is derived from an EMBL/GenBank/DDBJ whole genome shotgun (WGS) entry which is preliminary data.</text>
</comment>
<feature type="region of interest" description="Disordered" evidence="1">
    <location>
        <begin position="80"/>
        <end position="107"/>
    </location>
</feature>
<sequence>MNSSLGGTSATFTLKRTRSREEKATGVYVTAMPEISVSDFLADDTSEYIQEESVIAGSSVIRASPGERAESTRIHPSFRADISAISSGSNKEKESPEDVVSRTVTLE</sequence>
<protein>
    <submittedName>
        <fullName evidence="2">Uncharacterized protein</fullName>
    </submittedName>
</protein>
<name>A0A1D1VUL4_RAMVA</name>
<evidence type="ECO:0000256" key="1">
    <source>
        <dbReference type="SAM" id="MobiDB-lite"/>
    </source>
</evidence>
<evidence type="ECO:0000313" key="3">
    <source>
        <dbReference type="Proteomes" id="UP000186922"/>
    </source>
</evidence>
<accession>A0A1D1VUL4</accession>
<gene>
    <name evidence="2" type="primary">RvY_14956-1</name>
    <name evidence="2" type="synonym">RvY_14956.1</name>
    <name evidence="2" type="ORF">RvY_14956</name>
</gene>
<dbReference type="AlphaFoldDB" id="A0A1D1VUL4"/>
<dbReference type="Proteomes" id="UP000186922">
    <property type="component" value="Unassembled WGS sequence"/>
</dbReference>
<reference evidence="2 3" key="1">
    <citation type="journal article" date="2016" name="Nat. Commun.">
        <title>Extremotolerant tardigrade genome and improved radiotolerance of human cultured cells by tardigrade-unique protein.</title>
        <authorList>
            <person name="Hashimoto T."/>
            <person name="Horikawa D.D."/>
            <person name="Saito Y."/>
            <person name="Kuwahara H."/>
            <person name="Kozuka-Hata H."/>
            <person name="Shin-I T."/>
            <person name="Minakuchi Y."/>
            <person name="Ohishi K."/>
            <person name="Motoyama A."/>
            <person name="Aizu T."/>
            <person name="Enomoto A."/>
            <person name="Kondo K."/>
            <person name="Tanaka S."/>
            <person name="Hara Y."/>
            <person name="Koshikawa S."/>
            <person name="Sagara H."/>
            <person name="Miura T."/>
            <person name="Yokobori S."/>
            <person name="Miyagawa K."/>
            <person name="Suzuki Y."/>
            <person name="Kubo T."/>
            <person name="Oyama M."/>
            <person name="Kohara Y."/>
            <person name="Fujiyama A."/>
            <person name="Arakawa K."/>
            <person name="Katayama T."/>
            <person name="Toyoda A."/>
            <person name="Kunieda T."/>
        </authorList>
    </citation>
    <scope>NUCLEOTIDE SEQUENCE [LARGE SCALE GENOMIC DNA]</scope>
    <source>
        <strain evidence="2 3">YOKOZUNA-1</strain>
    </source>
</reference>
<dbReference type="EMBL" id="BDGG01000011">
    <property type="protein sequence ID" value="GAV04721.1"/>
    <property type="molecule type" value="Genomic_DNA"/>
</dbReference>
<feature type="compositionally biased region" description="Basic and acidic residues" evidence="1">
    <location>
        <begin position="90"/>
        <end position="100"/>
    </location>
</feature>
<evidence type="ECO:0000313" key="2">
    <source>
        <dbReference type="EMBL" id="GAV04721.1"/>
    </source>
</evidence>
<keyword evidence="3" id="KW-1185">Reference proteome</keyword>